<name>A0A4S3JAD2_9EURO</name>
<dbReference type="VEuPathDB" id="FungiDB:EYZ11_008503"/>
<organism evidence="1 2">
    <name type="scientific">Aspergillus tanneri</name>
    <dbReference type="NCBI Taxonomy" id="1220188"/>
    <lineage>
        <taxon>Eukaryota</taxon>
        <taxon>Fungi</taxon>
        <taxon>Dikarya</taxon>
        <taxon>Ascomycota</taxon>
        <taxon>Pezizomycotina</taxon>
        <taxon>Eurotiomycetes</taxon>
        <taxon>Eurotiomycetidae</taxon>
        <taxon>Eurotiales</taxon>
        <taxon>Aspergillaceae</taxon>
        <taxon>Aspergillus</taxon>
        <taxon>Aspergillus subgen. Circumdati</taxon>
    </lineage>
</organism>
<dbReference type="EMBL" id="SOSA01000364">
    <property type="protein sequence ID" value="THC92036.1"/>
    <property type="molecule type" value="Genomic_DNA"/>
</dbReference>
<comment type="caution">
    <text evidence="1">The sequence shown here is derived from an EMBL/GenBank/DDBJ whole genome shotgun (WGS) entry which is preliminary data.</text>
</comment>
<keyword evidence="2" id="KW-1185">Reference proteome</keyword>
<evidence type="ECO:0000313" key="1">
    <source>
        <dbReference type="EMBL" id="THC92036.1"/>
    </source>
</evidence>
<reference evidence="1 2" key="1">
    <citation type="submission" date="2019-03" db="EMBL/GenBank/DDBJ databases">
        <title>The genome sequence of a newly discovered highly antifungal drug resistant Aspergillus species, Aspergillus tanneri NIH 1004.</title>
        <authorList>
            <person name="Mounaud S."/>
            <person name="Singh I."/>
            <person name="Joardar V."/>
            <person name="Pakala S."/>
            <person name="Pakala S."/>
            <person name="Venepally P."/>
            <person name="Hoover J."/>
            <person name="Nierman W."/>
            <person name="Chung J."/>
            <person name="Losada L."/>
        </authorList>
    </citation>
    <scope>NUCLEOTIDE SEQUENCE [LARGE SCALE GENOMIC DNA]</scope>
    <source>
        <strain evidence="1 2">NIH1004</strain>
    </source>
</reference>
<evidence type="ECO:0000313" key="2">
    <source>
        <dbReference type="Proteomes" id="UP000308092"/>
    </source>
</evidence>
<accession>A0A4S3JAD2</accession>
<protein>
    <submittedName>
        <fullName evidence="1">Uncharacterized protein</fullName>
    </submittedName>
</protein>
<dbReference type="Proteomes" id="UP000308092">
    <property type="component" value="Unassembled WGS sequence"/>
</dbReference>
<gene>
    <name evidence="1" type="ORF">EYZ11_008503</name>
</gene>
<dbReference type="AlphaFoldDB" id="A0A4S3JAD2"/>
<proteinExistence type="predicted"/>
<sequence length="20" mass="2368">MYMPFNELLEELAGSVYVVY</sequence>